<dbReference type="AlphaFoldDB" id="A0A151QLT8"/>
<evidence type="ECO:0000313" key="1">
    <source>
        <dbReference type="EMBL" id="KYP31267.1"/>
    </source>
</evidence>
<accession>A0A151QLT8</accession>
<dbReference type="EMBL" id="KQ486194">
    <property type="protein sequence ID" value="KYP31267.1"/>
    <property type="molecule type" value="Genomic_DNA"/>
</dbReference>
<dbReference type="Gramene" id="C.cajan_44706.t">
    <property type="protein sequence ID" value="C.cajan_44706.t.cds1"/>
    <property type="gene ID" value="C.cajan_44706"/>
</dbReference>
<dbReference type="Proteomes" id="UP000075243">
    <property type="component" value="Unassembled WGS sequence"/>
</dbReference>
<sequence length="51" mass="5681">MSKPCSLNSSFLITCNKSLSAPIPYLKDSFGQNLISKRGEMVRFSFRVHGS</sequence>
<reference evidence="1" key="1">
    <citation type="journal article" date="2012" name="Nat. Biotechnol.">
        <title>Draft genome sequence of pigeonpea (Cajanus cajan), an orphan legume crop of resource-poor farmers.</title>
        <authorList>
            <person name="Varshney R.K."/>
            <person name="Chen W."/>
            <person name="Li Y."/>
            <person name="Bharti A.K."/>
            <person name="Saxena R.K."/>
            <person name="Schlueter J.A."/>
            <person name="Donoghue M.T."/>
            <person name="Azam S."/>
            <person name="Fan G."/>
            <person name="Whaley A.M."/>
            <person name="Farmer A.D."/>
            <person name="Sheridan J."/>
            <person name="Iwata A."/>
            <person name="Tuteja R."/>
            <person name="Penmetsa R.V."/>
            <person name="Wu W."/>
            <person name="Upadhyaya H.D."/>
            <person name="Yang S.P."/>
            <person name="Shah T."/>
            <person name="Saxena K.B."/>
            <person name="Michael T."/>
            <person name="McCombie W.R."/>
            <person name="Yang B."/>
            <person name="Zhang G."/>
            <person name="Yang H."/>
            <person name="Wang J."/>
            <person name="Spillane C."/>
            <person name="Cook D.R."/>
            <person name="May G.D."/>
            <person name="Xu X."/>
            <person name="Jackson S.A."/>
        </authorList>
    </citation>
    <scope>NUCLEOTIDE SEQUENCE [LARGE SCALE GENOMIC DNA]</scope>
</reference>
<gene>
    <name evidence="1" type="ORF">KK1_048549</name>
</gene>
<protein>
    <submittedName>
        <fullName evidence="1">Uncharacterized protein</fullName>
    </submittedName>
</protein>
<evidence type="ECO:0000313" key="2">
    <source>
        <dbReference type="Proteomes" id="UP000075243"/>
    </source>
</evidence>
<name>A0A151QLT8_CAJCA</name>
<organism evidence="1 2">
    <name type="scientific">Cajanus cajan</name>
    <name type="common">Pigeon pea</name>
    <name type="synonym">Cajanus indicus</name>
    <dbReference type="NCBI Taxonomy" id="3821"/>
    <lineage>
        <taxon>Eukaryota</taxon>
        <taxon>Viridiplantae</taxon>
        <taxon>Streptophyta</taxon>
        <taxon>Embryophyta</taxon>
        <taxon>Tracheophyta</taxon>
        <taxon>Spermatophyta</taxon>
        <taxon>Magnoliopsida</taxon>
        <taxon>eudicotyledons</taxon>
        <taxon>Gunneridae</taxon>
        <taxon>Pentapetalae</taxon>
        <taxon>rosids</taxon>
        <taxon>fabids</taxon>
        <taxon>Fabales</taxon>
        <taxon>Fabaceae</taxon>
        <taxon>Papilionoideae</taxon>
        <taxon>50 kb inversion clade</taxon>
        <taxon>NPAAA clade</taxon>
        <taxon>indigoferoid/millettioid clade</taxon>
        <taxon>Phaseoleae</taxon>
        <taxon>Cajanus</taxon>
    </lineage>
</organism>
<proteinExistence type="predicted"/>
<keyword evidence="2" id="KW-1185">Reference proteome</keyword>